<dbReference type="InParanoid" id="A0A5N4AU98"/>
<gene>
    <name evidence="12" type="ORF">PPYR_06529</name>
</gene>
<evidence type="ECO:0000256" key="6">
    <source>
        <dbReference type="ARBA" id="ARBA00022824"/>
    </source>
</evidence>
<evidence type="ECO:0000313" key="13">
    <source>
        <dbReference type="Proteomes" id="UP000327044"/>
    </source>
</evidence>
<dbReference type="GO" id="GO:0005789">
    <property type="term" value="C:endoplasmic reticulum membrane"/>
    <property type="evidence" value="ECO:0007669"/>
    <property type="project" value="UniProtKB-SubCell"/>
</dbReference>
<evidence type="ECO:0000256" key="10">
    <source>
        <dbReference type="ARBA" id="ARBA00024938"/>
    </source>
</evidence>
<dbReference type="GO" id="GO:0005794">
    <property type="term" value="C:Golgi apparatus"/>
    <property type="evidence" value="ECO:0007669"/>
    <property type="project" value="TreeGrafter"/>
</dbReference>
<dbReference type="FunCoup" id="A0A5N4AU98">
    <property type="interactions" value="1612"/>
</dbReference>
<dbReference type="AlphaFoldDB" id="A0A5N4AU98"/>
<keyword evidence="4" id="KW-0812">Transmembrane</keyword>
<keyword evidence="7" id="KW-1133">Transmembrane helix</keyword>
<sequence>MSSQWQVVGKKKSKEAVPVKKSEEKKKLFASTPKIEEVLPLQQVKNLYNASKNNENPKQQAKPKTQENGVKKPQKKPDKPQSSPKPKPPKSIESALNSIDIEELKVLINERQRLFPDAPLVCLKDVVKFLSQQIPVEVSDHTFSSHPDGYPCSIIPNPLKLMLETPLKGIGRSNLQVFFDLLLTSMTNDMSKNVHTLGTKIYIQLVALMEPSLVLASLNKHASLRTSYQNRPPIGLSILWGLGQAGIKDLHAGLKVFQEIMLPIIEMKSFSRYIVKYLISLINRHGSGDINIDQYLLILDVAFANYKNVPNDLKSDLQKVVPKLESMLLGNKEKLHTFVDPLIKKLLSNGTKAYRDEICKILIRCFTQDQNAISSWSKMYSKYLPQSAILLNYLSEKWSSLSGKFNKTALVNLLNTFAATNEELLTKKRKEPGLSDSIAVIKRLKNKMTPKKRSKGFPYRFWTIILIGAIAGVLYYDINQHGSWPKSRTFNCLKDFGVIQYYHKALHRTSDGLYWLHLRVNEQIPGYYETVSEHVAPYGQLAKELSVIVCNLLKNFKDAIIKKYPDVLASIEAYAPGLVEHSQEALRNAWSASVFYAHRSVDYLKTEVFVGQLAPENMQRVVFEAFNNTQHKAAEYYSWIYEKVQNASVYEVCKRLLSSEGEKPRRKLPQLMNFPEIVWPSLLKSMRNFILSTFIIKPYMDGDFSIPQFVKGSKKAVEVVSNKLSEGDLKSLEGLVTNDVIPDLQKSVSLMSLAEREQLAINIDDIYFSFPYQLGIIFDDSNNQKRFVEITMVYHSLKGLSMMRSRGEEPPLNMGMMPEYQGKISVCNYRFIREFTKGVESQWTVNLLNHFKPADYLD</sequence>
<proteinExistence type="inferred from homology"/>
<keyword evidence="5" id="KW-0053">Apoptosis</keyword>
<dbReference type="GO" id="GO:0006915">
    <property type="term" value="P:apoptotic process"/>
    <property type="evidence" value="ECO:0007669"/>
    <property type="project" value="UniProtKB-KW"/>
</dbReference>
<name>A0A5N4AU98_PHOPY</name>
<organism evidence="12 13">
    <name type="scientific">Photinus pyralis</name>
    <name type="common">Common eastern firefly</name>
    <name type="synonym">Lampyris pyralis</name>
    <dbReference type="NCBI Taxonomy" id="7054"/>
    <lineage>
        <taxon>Eukaryota</taxon>
        <taxon>Metazoa</taxon>
        <taxon>Ecdysozoa</taxon>
        <taxon>Arthropoda</taxon>
        <taxon>Hexapoda</taxon>
        <taxon>Insecta</taxon>
        <taxon>Pterygota</taxon>
        <taxon>Neoptera</taxon>
        <taxon>Endopterygota</taxon>
        <taxon>Coleoptera</taxon>
        <taxon>Polyphaga</taxon>
        <taxon>Elateriformia</taxon>
        <taxon>Elateroidea</taxon>
        <taxon>Lampyridae</taxon>
        <taxon>Lampyrinae</taxon>
        <taxon>Photinus</taxon>
    </lineage>
</organism>
<evidence type="ECO:0000313" key="12">
    <source>
        <dbReference type="EMBL" id="KAB0800790.1"/>
    </source>
</evidence>
<evidence type="ECO:0000256" key="8">
    <source>
        <dbReference type="ARBA" id="ARBA00023136"/>
    </source>
</evidence>
<evidence type="ECO:0000256" key="7">
    <source>
        <dbReference type="ARBA" id="ARBA00022989"/>
    </source>
</evidence>
<evidence type="ECO:0000256" key="2">
    <source>
        <dbReference type="ARBA" id="ARBA00007984"/>
    </source>
</evidence>
<keyword evidence="9" id="KW-0325">Glycoprotein</keyword>
<reference evidence="12 13" key="1">
    <citation type="journal article" date="2018" name="Elife">
        <title>Firefly genomes illuminate parallel origins of bioluminescence in beetles.</title>
        <authorList>
            <person name="Fallon T.R."/>
            <person name="Lower S.E."/>
            <person name="Chang C.H."/>
            <person name="Bessho-Uehara M."/>
            <person name="Martin G.J."/>
            <person name="Bewick A.J."/>
            <person name="Behringer M."/>
            <person name="Debat H.J."/>
            <person name="Wong I."/>
            <person name="Day J.C."/>
            <person name="Suvorov A."/>
            <person name="Silva C.J."/>
            <person name="Stanger-Hall K.F."/>
            <person name="Hall D.W."/>
            <person name="Schmitz R.J."/>
            <person name="Nelson D.R."/>
            <person name="Lewis S.M."/>
            <person name="Shigenobu S."/>
            <person name="Bybee S.M."/>
            <person name="Larracuente A.M."/>
            <person name="Oba Y."/>
            <person name="Weng J.K."/>
        </authorList>
    </citation>
    <scope>NUCLEOTIDE SEQUENCE [LARGE SCALE GENOMIC DNA]</scope>
    <source>
        <strain evidence="12">1611_PpyrPB1</strain>
        <tissue evidence="12">Whole body</tissue>
    </source>
</reference>
<dbReference type="PANTHER" id="PTHR13448">
    <property type="entry name" value="TRANSMEMBRANE PROTEIN 214"/>
    <property type="match status" value="1"/>
</dbReference>
<accession>A0A5N4AU98</accession>
<comment type="function">
    <text evidence="10">Critical mediator, in cooperation with CASP4, of endoplasmic reticulum-stress induced apoptosis. Required or the activation of CASP4 following endoplasmic reticulum stress.</text>
</comment>
<keyword evidence="13" id="KW-1185">Reference proteome</keyword>
<feature type="region of interest" description="Disordered" evidence="11">
    <location>
        <begin position="46"/>
        <end position="94"/>
    </location>
</feature>
<comment type="subcellular location">
    <subcellularLocation>
        <location evidence="1">Endoplasmic reticulum membrane</location>
        <topology evidence="1">Multi-pass membrane protein</topology>
    </subcellularLocation>
</comment>
<evidence type="ECO:0000256" key="5">
    <source>
        <dbReference type="ARBA" id="ARBA00022703"/>
    </source>
</evidence>
<evidence type="ECO:0000256" key="4">
    <source>
        <dbReference type="ARBA" id="ARBA00022692"/>
    </source>
</evidence>
<feature type="compositionally biased region" description="Polar residues" evidence="11">
    <location>
        <begin position="46"/>
        <end position="68"/>
    </location>
</feature>
<evidence type="ECO:0000256" key="3">
    <source>
        <dbReference type="ARBA" id="ARBA00011720"/>
    </source>
</evidence>
<keyword evidence="6" id="KW-0256">Endoplasmic reticulum</keyword>
<dbReference type="Pfam" id="PF10151">
    <property type="entry name" value="TMEM214"/>
    <property type="match status" value="1"/>
</dbReference>
<dbReference type="InterPro" id="IPR019308">
    <property type="entry name" value="TMEM214"/>
</dbReference>
<keyword evidence="8" id="KW-0472">Membrane</keyword>
<protein>
    <submittedName>
        <fullName evidence="12">Uncharacterized protein</fullName>
    </submittedName>
</protein>
<evidence type="ECO:0000256" key="1">
    <source>
        <dbReference type="ARBA" id="ARBA00004477"/>
    </source>
</evidence>
<comment type="subunit">
    <text evidence="3">Constitutively interacts with CASP4; required for the localization of procaspase 4 to the ER.</text>
</comment>
<comment type="caution">
    <text evidence="12">The sequence shown here is derived from an EMBL/GenBank/DDBJ whole genome shotgun (WGS) entry which is preliminary data.</text>
</comment>
<evidence type="ECO:0000256" key="9">
    <source>
        <dbReference type="ARBA" id="ARBA00023180"/>
    </source>
</evidence>
<dbReference type="Proteomes" id="UP000327044">
    <property type="component" value="Unassembled WGS sequence"/>
</dbReference>
<dbReference type="PANTHER" id="PTHR13448:SF0">
    <property type="entry name" value="TRANSMEMBRANE PROTEIN 214"/>
    <property type="match status" value="1"/>
</dbReference>
<feature type="region of interest" description="Disordered" evidence="11">
    <location>
        <begin position="1"/>
        <end position="27"/>
    </location>
</feature>
<evidence type="ECO:0000256" key="11">
    <source>
        <dbReference type="SAM" id="MobiDB-lite"/>
    </source>
</evidence>
<feature type="compositionally biased region" description="Basic and acidic residues" evidence="11">
    <location>
        <begin position="14"/>
        <end position="27"/>
    </location>
</feature>
<dbReference type="EMBL" id="VVIM01000004">
    <property type="protein sequence ID" value="KAB0800790.1"/>
    <property type="molecule type" value="Genomic_DNA"/>
</dbReference>
<comment type="similarity">
    <text evidence="2">Belongs to the TMEM214 family.</text>
</comment>